<protein>
    <submittedName>
        <fullName evidence="1">Uncharacterized protein</fullName>
    </submittedName>
</protein>
<sequence>FFCFTTAEITLVHNCNRLYTRLNCTVFTPAQSNHTKGESEPESSLIRLKSTDVWTVCQSDEDGWSRLIFARLSRWIWMSNLLDHNTDSHTELLQQFCDIFNTDTCVMTAARHQNKHKPEKRK</sequence>
<accession>A0A3B1JSR5</accession>
<keyword evidence="2" id="KW-1185">Reference proteome</keyword>
<reference evidence="1" key="4">
    <citation type="submission" date="2025-09" db="UniProtKB">
        <authorList>
            <consortium name="Ensembl"/>
        </authorList>
    </citation>
    <scope>IDENTIFICATION</scope>
</reference>
<reference evidence="2" key="2">
    <citation type="journal article" date="2014" name="Nat. Commun.">
        <title>The cavefish genome reveals candidate genes for eye loss.</title>
        <authorList>
            <person name="McGaugh S.E."/>
            <person name="Gross J.B."/>
            <person name="Aken B."/>
            <person name="Blin M."/>
            <person name="Borowsky R."/>
            <person name="Chalopin D."/>
            <person name="Hinaux H."/>
            <person name="Jeffery W.R."/>
            <person name="Keene A."/>
            <person name="Ma L."/>
            <person name="Minx P."/>
            <person name="Murphy D."/>
            <person name="O'Quin K.E."/>
            <person name="Retaux S."/>
            <person name="Rohner N."/>
            <person name="Searle S.M."/>
            <person name="Stahl B.A."/>
            <person name="Tabin C."/>
            <person name="Volff J.N."/>
            <person name="Yoshizawa M."/>
            <person name="Warren W.C."/>
        </authorList>
    </citation>
    <scope>NUCLEOTIDE SEQUENCE [LARGE SCALE GENOMIC DNA]</scope>
    <source>
        <strain evidence="2">female</strain>
    </source>
</reference>
<name>A0A3B1JSR5_ASTMX</name>
<dbReference type="AlphaFoldDB" id="A0A3B1JSR5"/>
<evidence type="ECO:0000313" key="1">
    <source>
        <dbReference type="Ensembl" id="ENSAMXP00000044885.1"/>
    </source>
</evidence>
<dbReference type="InParanoid" id="A0A3B1JSR5"/>
<organism evidence="1 2">
    <name type="scientific">Astyanax mexicanus</name>
    <name type="common">Blind cave fish</name>
    <name type="synonym">Astyanax fasciatus mexicanus</name>
    <dbReference type="NCBI Taxonomy" id="7994"/>
    <lineage>
        <taxon>Eukaryota</taxon>
        <taxon>Metazoa</taxon>
        <taxon>Chordata</taxon>
        <taxon>Craniata</taxon>
        <taxon>Vertebrata</taxon>
        <taxon>Euteleostomi</taxon>
        <taxon>Actinopterygii</taxon>
        <taxon>Neopterygii</taxon>
        <taxon>Teleostei</taxon>
        <taxon>Ostariophysi</taxon>
        <taxon>Characiformes</taxon>
        <taxon>Characoidei</taxon>
        <taxon>Acestrorhamphidae</taxon>
        <taxon>Acestrorhamphinae</taxon>
        <taxon>Astyanax</taxon>
    </lineage>
</organism>
<dbReference type="Ensembl" id="ENSAMXT00000041472.1">
    <property type="protein sequence ID" value="ENSAMXP00000044885.1"/>
    <property type="gene ID" value="ENSAMXG00000036961.1"/>
</dbReference>
<evidence type="ECO:0000313" key="2">
    <source>
        <dbReference type="Proteomes" id="UP000018467"/>
    </source>
</evidence>
<reference evidence="1" key="3">
    <citation type="submission" date="2025-08" db="UniProtKB">
        <authorList>
            <consortium name="Ensembl"/>
        </authorList>
    </citation>
    <scope>IDENTIFICATION</scope>
</reference>
<dbReference type="Proteomes" id="UP000018467">
    <property type="component" value="Unassembled WGS sequence"/>
</dbReference>
<reference evidence="2" key="1">
    <citation type="submission" date="2013-03" db="EMBL/GenBank/DDBJ databases">
        <authorList>
            <person name="Jeffery W."/>
            <person name="Warren W."/>
            <person name="Wilson R.K."/>
        </authorList>
    </citation>
    <scope>NUCLEOTIDE SEQUENCE</scope>
    <source>
        <strain evidence="2">female</strain>
    </source>
</reference>
<proteinExistence type="predicted"/>